<dbReference type="RefSeq" id="WP_063381395.1">
    <property type="nucleotide sequence ID" value="NZ_AUXX01000017.1"/>
</dbReference>
<dbReference type="EMBL" id="AUXX01000017">
    <property type="protein sequence ID" value="KZN66381.1"/>
    <property type="molecule type" value="Genomic_DNA"/>
</dbReference>
<keyword evidence="2" id="KW-0442">Lipid degradation</keyword>
<dbReference type="PANTHER" id="PTHR10272">
    <property type="entry name" value="PLATELET-ACTIVATING FACTOR ACETYLHYDROLASE"/>
    <property type="match status" value="1"/>
</dbReference>
<evidence type="ECO:0000313" key="5">
    <source>
        <dbReference type="EMBL" id="KZN66381.1"/>
    </source>
</evidence>
<evidence type="ECO:0000256" key="3">
    <source>
        <dbReference type="ARBA" id="ARBA00023098"/>
    </source>
</evidence>
<dbReference type="GO" id="GO:0016042">
    <property type="term" value="P:lipid catabolic process"/>
    <property type="evidence" value="ECO:0007669"/>
    <property type="project" value="UniProtKB-KW"/>
</dbReference>
<dbReference type="Gene3D" id="3.40.50.1820">
    <property type="entry name" value="alpha/beta hydrolase"/>
    <property type="match status" value="1"/>
</dbReference>
<dbReference type="SUPFAM" id="SSF53474">
    <property type="entry name" value="alpha/beta-Hydrolases"/>
    <property type="match status" value="1"/>
</dbReference>
<keyword evidence="3" id="KW-0443">Lipid metabolism</keyword>
<feature type="signal peptide" evidence="4">
    <location>
        <begin position="1"/>
        <end position="24"/>
    </location>
</feature>
<reference evidence="5 6" key="1">
    <citation type="submission" date="2013-07" db="EMBL/GenBank/DDBJ databases">
        <title>Comparative Genomic and Metabolomic Analysis of Twelve Strains of Pseudoalteromonas luteoviolacea.</title>
        <authorList>
            <person name="Vynne N.G."/>
            <person name="Mansson M."/>
            <person name="Gram L."/>
        </authorList>
    </citation>
    <scope>NUCLEOTIDE SEQUENCE [LARGE SCALE GENOMIC DNA]</scope>
    <source>
        <strain evidence="5 6">S4060-1</strain>
    </source>
</reference>
<feature type="chain" id="PRO_5007831639" description="Platelet-activating factor acetylhydrolase" evidence="4">
    <location>
        <begin position="25"/>
        <end position="425"/>
    </location>
</feature>
<evidence type="ECO:0000256" key="2">
    <source>
        <dbReference type="ARBA" id="ARBA00022963"/>
    </source>
</evidence>
<evidence type="ECO:0000256" key="4">
    <source>
        <dbReference type="SAM" id="SignalP"/>
    </source>
</evidence>
<evidence type="ECO:0000313" key="6">
    <source>
        <dbReference type="Proteomes" id="UP000076661"/>
    </source>
</evidence>
<gene>
    <name evidence="5" type="ORF">N478_20155</name>
</gene>
<dbReference type="PATRIC" id="fig|1365257.3.peg.2720"/>
<dbReference type="Pfam" id="PF03403">
    <property type="entry name" value="PAF-AH_p_II"/>
    <property type="match status" value="1"/>
</dbReference>
<organism evidence="5 6">
    <name type="scientific">Pseudoalteromonas luteoviolacea S4060-1</name>
    <dbReference type="NCBI Taxonomy" id="1365257"/>
    <lineage>
        <taxon>Bacteria</taxon>
        <taxon>Pseudomonadati</taxon>
        <taxon>Pseudomonadota</taxon>
        <taxon>Gammaproteobacteria</taxon>
        <taxon>Alteromonadales</taxon>
        <taxon>Pseudoalteromonadaceae</taxon>
        <taxon>Pseudoalteromonas</taxon>
    </lineage>
</organism>
<dbReference type="Proteomes" id="UP000076661">
    <property type="component" value="Unassembled WGS sequence"/>
</dbReference>
<protein>
    <recommendedName>
        <fullName evidence="7">Platelet-activating factor acetylhydrolase</fullName>
    </recommendedName>
</protein>
<dbReference type="InterPro" id="IPR029058">
    <property type="entry name" value="AB_hydrolase_fold"/>
</dbReference>
<keyword evidence="1" id="KW-0378">Hydrolase</keyword>
<proteinExistence type="predicted"/>
<evidence type="ECO:0000256" key="1">
    <source>
        <dbReference type="ARBA" id="ARBA00022801"/>
    </source>
</evidence>
<dbReference type="PANTHER" id="PTHR10272:SF0">
    <property type="entry name" value="PLATELET-ACTIVATING FACTOR ACETYLHYDROLASE"/>
    <property type="match status" value="1"/>
</dbReference>
<accession>A0A162B4B9</accession>
<name>A0A162B4B9_9GAMM</name>
<evidence type="ECO:0008006" key="7">
    <source>
        <dbReference type="Google" id="ProtNLM"/>
    </source>
</evidence>
<keyword evidence="4" id="KW-0732">Signal</keyword>
<comment type="caution">
    <text evidence="5">The sequence shown here is derived from an EMBL/GenBank/DDBJ whole genome shotgun (WGS) entry which is preliminary data.</text>
</comment>
<sequence length="425" mass="48681">MKHYAYVGCIIGLILLLHSNIAHSQTYSVGVTYIAATDYSRTEKLTPRYDDYRDVLIKLWYPITQTGDLDARYLHFHTEEFPYSTATPSEPDYQFHAYLKTLPFTTYKNAPIAHSDTPFPVVFYSHGYQSTVEDKEILMIELAKRGYIVASIGHPHHAGFVTQSHGQSATYDHEARKDDFYISDQADVNFDELVAELYQLAGRPLNESEVARVYQLMAWAEGDRIALSTWVQDMHFAYDQLVRLQYGQYWGINYLGEHLRTFKGNLDLTQIAAIGLSFGGPTVAAFCEQVFQCKAAINLDGLHFNLSPTTPHSKPYLMMHSDTPLSADYTVVFNQQKADTYMMKVKEALHWDFSDYPYVFPNDRNREFLGTIDPYVVTELVNSASVEFIDLYLKGLGTRNQYLETLSNFEQIQLQTKTGENNENQ</sequence>
<dbReference type="GO" id="GO:0003847">
    <property type="term" value="F:1-alkyl-2-acetylglycerophosphocholine esterase activity"/>
    <property type="evidence" value="ECO:0007669"/>
    <property type="project" value="TreeGrafter"/>
</dbReference>
<dbReference type="AlphaFoldDB" id="A0A162B4B9"/>